<dbReference type="AlphaFoldDB" id="A0A087DTJ5"/>
<keyword evidence="9" id="KW-0808">Transferase</keyword>
<protein>
    <recommendedName>
        <fullName evidence="5">UDP-N-acetylglucosamine kinase</fullName>
        <ecNumber evidence="2">2.7.1.176</ecNumber>
    </recommendedName>
    <alternativeName>
        <fullName evidence="5">UDP-N-acetylglucosamine kinase</fullName>
    </alternativeName>
</protein>
<dbReference type="Gene3D" id="3.40.50.300">
    <property type="entry name" value="P-loop containing nucleotide triphosphate hydrolases"/>
    <property type="match status" value="1"/>
</dbReference>
<feature type="domain" description="Zeta toxin" evidence="8">
    <location>
        <begin position="26"/>
        <end position="212"/>
    </location>
</feature>
<dbReference type="GO" id="GO:0005524">
    <property type="term" value="F:ATP binding"/>
    <property type="evidence" value="ECO:0007669"/>
    <property type="project" value="UniProtKB-KW"/>
</dbReference>
<evidence type="ECO:0000313" key="9">
    <source>
        <dbReference type="EMBL" id="KFI98845.1"/>
    </source>
</evidence>
<evidence type="ECO:0000313" key="10">
    <source>
        <dbReference type="Proteomes" id="UP000029055"/>
    </source>
</evidence>
<keyword evidence="4" id="KW-0067">ATP-binding</keyword>
<evidence type="ECO:0000256" key="4">
    <source>
        <dbReference type="ARBA" id="ARBA00022840"/>
    </source>
</evidence>
<evidence type="ECO:0000256" key="6">
    <source>
        <dbReference type="ARBA" id="ARBA00048178"/>
    </source>
</evidence>
<keyword evidence="10" id="KW-1185">Reference proteome</keyword>
<feature type="region of interest" description="Disordered" evidence="7">
    <location>
        <begin position="275"/>
        <end position="328"/>
    </location>
</feature>
<evidence type="ECO:0000256" key="5">
    <source>
        <dbReference type="ARBA" id="ARBA00032897"/>
    </source>
</evidence>
<name>A0A087DTJ5_9BIFI</name>
<feature type="compositionally biased region" description="Basic and acidic residues" evidence="7">
    <location>
        <begin position="298"/>
        <end position="328"/>
    </location>
</feature>
<dbReference type="InterPro" id="IPR010488">
    <property type="entry name" value="Zeta_toxin_domain"/>
</dbReference>
<reference evidence="9 10" key="1">
    <citation type="submission" date="2014-03" db="EMBL/GenBank/DDBJ databases">
        <title>Genomics of Bifidobacteria.</title>
        <authorList>
            <person name="Ventura M."/>
            <person name="Milani C."/>
            <person name="Lugli G.A."/>
        </authorList>
    </citation>
    <scope>NUCLEOTIDE SEQUENCE [LARGE SCALE GENOMIC DNA]</scope>
    <source>
        <strain evidence="9 10">LMG 11597</strain>
    </source>
</reference>
<comment type="catalytic activity">
    <reaction evidence="6">
        <text>UDP-N-acetyl-alpha-D-glucosamine + ATP = UDP-N-acetyl-alpha-D-glucosamine 3'-phosphate + ADP + H(+)</text>
        <dbReference type="Rhea" id="RHEA:32671"/>
        <dbReference type="ChEBI" id="CHEBI:15378"/>
        <dbReference type="ChEBI" id="CHEBI:30616"/>
        <dbReference type="ChEBI" id="CHEBI:57705"/>
        <dbReference type="ChEBI" id="CHEBI:64353"/>
        <dbReference type="ChEBI" id="CHEBI:456216"/>
        <dbReference type="EC" id="2.7.1.176"/>
    </reaction>
</comment>
<dbReference type="STRING" id="77635.BISU_2047"/>
<dbReference type="SUPFAM" id="SSF52540">
    <property type="entry name" value="P-loop containing nucleoside triphosphate hydrolases"/>
    <property type="match status" value="1"/>
</dbReference>
<evidence type="ECO:0000256" key="1">
    <source>
        <dbReference type="ARBA" id="ARBA00009104"/>
    </source>
</evidence>
<evidence type="ECO:0000256" key="3">
    <source>
        <dbReference type="ARBA" id="ARBA00022741"/>
    </source>
</evidence>
<organism evidence="9 10">
    <name type="scientific">Bifidobacterium subtile</name>
    <dbReference type="NCBI Taxonomy" id="77635"/>
    <lineage>
        <taxon>Bacteria</taxon>
        <taxon>Bacillati</taxon>
        <taxon>Actinomycetota</taxon>
        <taxon>Actinomycetes</taxon>
        <taxon>Bifidobacteriales</taxon>
        <taxon>Bifidobacteriaceae</taxon>
        <taxon>Bifidobacterium</taxon>
    </lineage>
</organism>
<dbReference type="eggNOG" id="COG1100">
    <property type="taxonomic scope" value="Bacteria"/>
</dbReference>
<evidence type="ECO:0000259" key="8">
    <source>
        <dbReference type="Pfam" id="PF06414"/>
    </source>
</evidence>
<dbReference type="Proteomes" id="UP000029055">
    <property type="component" value="Unassembled WGS sequence"/>
</dbReference>
<evidence type="ECO:0000256" key="2">
    <source>
        <dbReference type="ARBA" id="ARBA00011963"/>
    </source>
</evidence>
<sequence length="328" mass="36633">MGPFDLDDATLRRIYDSQISQVMPLHEPEREPCIVLVAAQPGAGKTRAVSDASDAHAGAYALQGDEFRHFHPAYKQVMRADPLRMPAVTAQASSRWVEMGMDSLQERRNSLVLETTMRHPDAVQRTLARFKTAGYRAEAVIVATPPEQSLMGTMIRYIEQTERNGRGRWVDSSVHDEAVRQMPKTLTEQIAKGGIDHVTITNHAGDILYAADVTLENRGNASAGVLSAIREGQRFDRIPPSQRAQWDHDVRHVRAFVGAHPEDAQVARLAARITASAQARDPGRPQEPRGGLQPPMLEDIREYNAQRRVRRDERPSHPPEHDIDFGGR</sequence>
<evidence type="ECO:0000256" key="7">
    <source>
        <dbReference type="SAM" id="MobiDB-lite"/>
    </source>
</evidence>
<comment type="similarity">
    <text evidence="1">Belongs to the zeta toxin family.</text>
</comment>
<dbReference type="GO" id="GO:0016301">
    <property type="term" value="F:kinase activity"/>
    <property type="evidence" value="ECO:0007669"/>
    <property type="project" value="InterPro"/>
</dbReference>
<dbReference type="InterPro" id="IPR027417">
    <property type="entry name" value="P-loop_NTPase"/>
</dbReference>
<dbReference type="Pfam" id="PF06414">
    <property type="entry name" value="Zeta_toxin"/>
    <property type="match status" value="1"/>
</dbReference>
<proteinExistence type="inferred from homology"/>
<comment type="caution">
    <text evidence="9">The sequence shown here is derived from an EMBL/GenBank/DDBJ whole genome shotgun (WGS) entry which is preliminary data.</text>
</comment>
<dbReference type="RefSeq" id="WP_024463923.1">
    <property type="nucleotide sequence ID" value="NZ_CP062939.1"/>
</dbReference>
<keyword evidence="3" id="KW-0547">Nucleotide-binding</keyword>
<dbReference type="EMBL" id="JGZR01000016">
    <property type="protein sequence ID" value="KFI98845.1"/>
    <property type="molecule type" value="Genomic_DNA"/>
</dbReference>
<gene>
    <name evidence="9" type="ORF">BISU_2047</name>
</gene>
<accession>A0A087DTJ5</accession>
<dbReference type="EC" id="2.7.1.176" evidence="2"/>
<dbReference type="OrthoDB" id="9792687at2"/>